<feature type="transmembrane region" description="Helical" evidence="30">
    <location>
        <begin position="166"/>
        <end position="185"/>
    </location>
</feature>
<keyword evidence="12" id="KW-0677">Repeat</keyword>
<dbReference type="SUPFAM" id="SSF81653">
    <property type="entry name" value="Calcium ATPase, transduction domain A"/>
    <property type="match status" value="1"/>
</dbReference>
<dbReference type="PRINTS" id="PR01789">
    <property type="entry name" value="NUCFACTORATC"/>
</dbReference>
<dbReference type="InterPro" id="IPR023214">
    <property type="entry name" value="HAD_sf"/>
</dbReference>
<dbReference type="PROSITE" id="PS50254">
    <property type="entry name" value="REL_2"/>
    <property type="match status" value="1"/>
</dbReference>
<dbReference type="NCBIfam" id="TIGR01494">
    <property type="entry name" value="ATPase_P-type"/>
    <property type="match status" value="2"/>
</dbReference>
<feature type="binding site" evidence="27">
    <location>
        <position position="825"/>
    </location>
    <ligand>
        <name>ATP</name>
        <dbReference type="ChEBI" id="CHEBI:30616"/>
    </ligand>
</feature>
<dbReference type="PANTHER" id="PTHR24092:SF49">
    <property type="entry name" value="PHOSPHOLIPID-TRANSPORTING ATPASE IIA-RELATED"/>
    <property type="match status" value="1"/>
</dbReference>
<feature type="active site" description="4-aspartylphosphate intermediate" evidence="26">
    <location>
        <position position="458"/>
    </location>
</feature>
<evidence type="ECO:0000256" key="6">
    <source>
        <dbReference type="ARBA" id="ARBA00012189"/>
    </source>
</evidence>
<keyword evidence="16" id="KW-1278">Translocase</keyword>
<feature type="binding site" evidence="28">
    <location>
        <position position="855"/>
    </location>
    <ligand>
        <name>Mg(2+)</name>
        <dbReference type="ChEBI" id="CHEBI:18420"/>
    </ligand>
</feature>
<dbReference type="GO" id="GO:0006897">
    <property type="term" value="P:endocytosis"/>
    <property type="evidence" value="ECO:0007669"/>
    <property type="project" value="TreeGrafter"/>
</dbReference>
<feature type="binding site" evidence="27">
    <location>
        <position position="458"/>
    </location>
    <ligand>
        <name>ATP</name>
        <dbReference type="ChEBI" id="CHEBI:30616"/>
    </ligand>
</feature>
<evidence type="ECO:0000256" key="9">
    <source>
        <dbReference type="ARBA" id="ARBA00022553"/>
    </source>
</evidence>
<feature type="transmembrane region" description="Helical" evidence="30">
    <location>
        <begin position="132"/>
        <end position="154"/>
    </location>
</feature>
<dbReference type="InterPro" id="IPR001757">
    <property type="entry name" value="P_typ_ATPase"/>
</dbReference>
<feature type="binding site" evidence="27">
    <location>
        <position position="459"/>
    </location>
    <ligand>
        <name>ATP</name>
        <dbReference type="ChEBI" id="CHEBI:30616"/>
    </ligand>
</feature>
<dbReference type="Gene3D" id="2.60.40.10">
    <property type="entry name" value="Immunoglobulins"/>
    <property type="match status" value="1"/>
</dbReference>
<dbReference type="GO" id="GO:0016887">
    <property type="term" value="F:ATP hydrolysis activity"/>
    <property type="evidence" value="ECO:0007669"/>
    <property type="project" value="InterPro"/>
</dbReference>
<keyword evidence="22 30" id="KW-0472">Membrane</keyword>
<feature type="binding site" evidence="27">
    <location>
        <position position="568"/>
    </location>
    <ligand>
        <name>ATP</name>
        <dbReference type="ChEBI" id="CHEBI:30616"/>
    </ligand>
</feature>
<evidence type="ECO:0000256" key="22">
    <source>
        <dbReference type="ARBA" id="ARBA00023136"/>
    </source>
</evidence>
<evidence type="ECO:0000259" key="31">
    <source>
        <dbReference type="PROSITE" id="PS50254"/>
    </source>
</evidence>
<evidence type="ECO:0000256" key="2">
    <source>
        <dbReference type="ARBA" id="ARBA00004123"/>
    </source>
</evidence>
<dbReference type="InterPro" id="IPR008250">
    <property type="entry name" value="ATPase_P-typ_transduc_dom_A_sf"/>
</dbReference>
<keyword evidence="19" id="KW-0333">Golgi apparatus</keyword>
<accession>A0A673YFN5</accession>
<dbReference type="InterPro" id="IPR008366">
    <property type="entry name" value="NFAT"/>
</dbReference>
<dbReference type="Gene3D" id="2.60.40.340">
    <property type="entry name" value="Rel homology domain (RHD), DNA-binding domain"/>
    <property type="match status" value="1"/>
</dbReference>
<dbReference type="InterPro" id="IPR011539">
    <property type="entry name" value="RHD_DNA_bind_dom"/>
</dbReference>
<dbReference type="InterPro" id="IPR002909">
    <property type="entry name" value="IPT_dom"/>
</dbReference>
<dbReference type="FunFam" id="3.40.50.1000:FF:000009">
    <property type="entry name" value="Phospholipid-transporting ATPase"/>
    <property type="match status" value="1"/>
</dbReference>
<feature type="compositionally biased region" description="Basic and acidic residues" evidence="29">
    <location>
        <begin position="1138"/>
        <end position="1148"/>
    </location>
</feature>
<evidence type="ECO:0000256" key="30">
    <source>
        <dbReference type="SAM" id="Phobius"/>
    </source>
</evidence>
<keyword evidence="17 30" id="KW-1133">Transmembrane helix</keyword>
<dbReference type="SFLD" id="SFLDG00002">
    <property type="entry name" value="C1.7:_P-type_atpase_like"/>
    <property type="match status" value="1"/>
</dbReference>
<keyword evidence="24" id="KW-0539">Nucleus</keyword>
<evidence type="ECO:0000313" key="33">
    <source>
        <dbReference type="Proteomes" id="UP000472277"/>
    </source>
</evidence>
<feature type="transmembrane region" description="Helical" evidence="30">
    <location>
        <begin position="938"/>
        <end position="960"/>
    </location>
</feature>
<dbReference type="CDD" id="cd07541">
    <property type="entry name" value="P-type_ATPase_APLT_Neo1-like"/>
    <property type="match status" value="1"/>
</dbReference>
<dbReference type="InterPro" id="IPR014756">
    <property type="entry name" value="Ig_E-set"/>
</dbReference>
<evidence type="ECO:0000256" key="16">
    <source>
        <dbReference type="ARBA" id="ARBA00022967"/>
    </source>
</evidence>
<dbReference type="GO" id="GO:0003700">
    <property type="term" value="F:DNA-binding transcription factor activity"/>
    <property type="evidence" value="ECO:0007669"/>
    <property type="project" value="InterPro"/>
</dbReference>
<evidence type="ECO:0000256" key="12">
    <source>
        <dbReference type="ARBA" id="ARBA00022737"/>
    </source>
</evidence>
<feature type="binding site" evidence="27">
    <location>
        <position position="855"/>
    </location>
    <ligand>
        <name>ATP</name>
        <dbReference type="ChEBI" id="CHEBI:30616"/>
    </ligand>
</feature>
<evidence type="ECO:0000256" key="26">
    <source>
        <dbReference type="PIRSR" id="PIRSR606539-1"/>
    </source>
</evidence>
<dbReference type="GO" id="GO:0005802">
    <property type="term" value="C:trans-Golgi network"/>
    <property type="evidence" value="ECO:0007669"/>
    <property type="project" value="TreeGrafter"/>
</dbReference>
<feature type="region of interest" description="Disordered" evidence="29">
    <location>
        <begin position="1138"/>
        <end position="1165"/>
    </location>
</feature>
<feature type="binding site" evidence="27">
    <location>
        <position position="745"/>
    </location>
    <ligand>
        <name>ATP</name>
        <dbReference type="ChEBI" id="CHEBI:30616"/>
    </ligand>
</feature>
<evidence type="ECO:0000256" key="19">
    <source>
        <dbReference type="ARBA" id="ARBA00023034"/>
    </source>
</evidence>
<evidence type="ECO:0000256" key="24">
    <source>
        <dbReference type="ARBA" id="ARBA00023242"/>
    </source>
</evidence>
<dbReference type="GO" id="GO:0003677">
    <property type="term" value="F:DNA binding"/>
    <property type="evidence" value="ECO:0007669"/>
    <property type="project" value="UniProtKB-KW"/>
</dbReference>
<sequence length="1936" mass="215558">MCRVKTQALATGFKLSDSVQSLDKPRPIFVDLGMTVTSVHSCTPSSHNPQRLLGGVCLASPSTGAAGMTDNIPLQPVRHKKRHDNKNRNGCCPWSRCCGMGDFRPRTVWLGHPEKREQRYPRNVINNQKYNFFTFLPGVLFNQFKYFFNLYFLLLACSQFVNELRLGALYTYWVPLGFVLIITIMREAVEEIRCYCRDKEVNSQIYSKLSTRGTVKVKSSGIQVGDLIIVEKNQRVPADMIFLRTSERNGSCFLRTDQLDGETDWKLRLPVACTQRLPTAADLLQIRSYVYAEEPNIDIHNFIGTFTREDGDPPVNESLSIENTLWASTVIASGTVVGVVIYTGKELRSVMNTSNPRHKVGLFDLEVNCLTKILFGALVVVSLVMVALQHFAGRWYLQIFRFLLLFSNIVPISLRVNLDMGKMVFSWMIRRDSKIPGTVVRASTIPEQLGRISYLLTDKTGTLTQNEMVFRRLHLGTVAYGMDSMDEVQSHVFSAYTQPSHDVPASRAPAATKVRKTISSRVHEAVKAIALVHCVTPVYEANGVTDQAEAEQHYEDTCRVYQAASPDEVSLVQWTESVGLTLVGRDHNSMQLRTPSGQILNFTILQIFPFTYESKRMGIIVRDESTGEISFYMKGADVVMAGIVQYNDWLEEECGNMAREGLRVLVVSKKSLTEEQYQDFEARYIQAKLSVHDRSLKVATVIESLEMEMELLCLTGVEDQLQADVRPTLEILRNAGIKVWMLTGDKLETATCTAKNAHLVTRNQDIHIFRSVTTRGEAHLELNAFRRKHDCALVISGDSLEVCLKFYEYEFMELACQCPAVVCCRCAPTQKAQIVRLLQERTGKLTCAVGDGGNDVSMIQEADCGVGVEGKEGKQASLAADFSVTQFKHLGRLLMVHGRNSYKRSAGLSQFVIHRSLCISTMQAVFSSVFYFASVPLYQGFLIIGYSTIYTMFPVFSLVLDKDVKSEVAMLYPELYKDLLKGRPLSFKTFLIWVLISIYQGSIIMYGALLLFESEFVHIVAISFTSLILTELLMVALTIQTWHWLMIVAELLSLACYIASLVFLHEFIDEQNLSSQRVSPPSGLAYIQEEASPYSIKCSEHNPESLSGYEHLEAKNYLDHSRLGGIALSPRIEITPSREHYSDGRDSLQNHTLNISPRPTLTVPGHESLAYREPQCLSPASSNSSTSWHSESYSPWASPCVSPSSGQTGAGDLCPRFQNIHTGSPRTSPGTSPHTEEGCLGPRSPSPSLRPGSRSASPQGKRTYDMYRNPSLITGIRSRSPSPHRGHKEHPQQNAGAHYGTSNSLAEAMNGYGIVQPGLVPTKIVKTANQAYAFYPENHREVNYLVSCEQDVKNKNGAESFFVIPPIWTKPMVPNLCSIPVSSLPPLEWPVPSRTDQYKLHVDVQPKPHHRAHYETEGSRGAVKAPTGGHPVVQLHGYRGKEPLGLQIFIGTADERILKPHAFYQVHRITGKTVTTTSYEKIINSTKVLEIPLEPKNDMKAIIDCAGILKLRNADIELRKGETDIGRKNTRVRLVFRVHIPQPNGQHISLQTASHPIECSQRSAHELPMVDKQDMDSCSVLGGQQMILTGQNFSSDSKVIFMEKTHDGQQIWEMEATVDKDKCQPSLLFVEIPSYRDPSICHSAKVNFYVINGKRKRSQPQHFTFTPLAVPSIKTEPVDDYPFSMTQIMGVSPQSYYHHSPGSRGIIHPDNGLVSSMASCQQVRSGLPTPIPDTCFQQQSPAIVYSRGGKSLSGSPGGLYQQTGGMRVMPDPHRSVLVHTGSPAQSSPLGAQQQQHGGGQGQHPSIIQFSPNNQHLLRGSDPPPLQPDNQQHIIYCDGYPQQSGAQAHSPISAHSPQHYPTTVIQQQPYVPKAGPKGRSSPVGMEAQRCPPGEEQRASLPGGRVTVKEENLDQMYLDDVNEIIRKDLTGVQARGQT</sequence>
<dbReference type="InterPro" id="IPR032630">
    <property type="entry name" value="P_typ_ATPase_c"/>
</dbReference>
<feature type="binding site" evidence="27">
    <location>
        <position position="634"/>
    </location>
    <ligand>
        <name>ATP</name>
        <dbReference type="ChEBI" id="CHEBI:30616"/>
    </ligand>
</feature>
<comment type="similarity">
    <text evidence="5">Belongs to the cation transport ATPase (P-type) (TC 3.A.3) family. Type IV subfamily.</text>
</comment>
<dbReference type="EC" id="7.6.2.1" evidence="6"/>
<organism evidence="32 33">
    <name type="scientific">Salmo trutta</name>
    <name type="common">Brown trout</name>
    <dbReference type="NCBI Taxonomy" id="8032"/>
    <lineage>
        <taxon>Eukaryota</taxon>
        <taxon>Metazoa</taxon>
        <taxon>Chordata</taxon>
        <taxon>Craniata</taxon>
        <taxon>Vertebrata</taxon>
        <taxon>Euteleostomi</taxon>
        <taxon>Actinopterygii</taxon>
        <taxon>Neopterygii</taxon>
        <taxon>Teleostei</taxon>
        <taxon>Protacanthopterygii</taxon>
        <taxon>Salmoniformes</taxon>
        <taxon>Salmonidae</taxon>
        <taxon>Salmoninae</taxon>
        <taxon>Salmo</taxon>
    </lineage>
</organism>
<evidence type="ECO:0000256" key="3">
    <source>
        <dbReference type="ARBA" id="ARBA00004166"/>
    </source>
</evidence>
<feature type="compositionally biased region" description="Low complexity" evidence="29">
    <location>
        <begin position="1240"/>
        <end position="1258"/>
    </location>
</feature>
<keyword evidence="7" id="KW-0813">Transport</keyword>
<dbReference type="SUPFAM" id="SSF81296">
    <property type="entry name" value="E set domains"/>
    <property type="match status" value="1"/>
</dbReference>
<evidence type="ECO:0000313" key="32">
    <source>
        <dbReference type="Ensembl" id="ENSSTUP00000033421.1"/>
    </source>
</evidence>
<evidence type="ECO:0000256" key="20">
    <source>
        <dbReference type="ARBA" id="ARBA00023055"/>
    </source>
</evidence>
<evidence type="ECO:0000256" key="4">
    <source>
        <dbReference type="ARBA" id="ARBA00004496"/>
    </source>
</evidence>
<dbReference type="InterPro" id="IPR006539">
    <property type="entry name" value="P-type_ATPase_IV"/>
</dbReference>
<reference evidence="32" key="1">
    <citation type="submission" date="2025-08" db="UniProtKB">
        <authorList>
            <consortium name="Ensembl"/>
        </authorList>
    </citation>
    <scope>IDENTIFICATION</scope>
</reference>
<dbReference type="SMART" id="SM00429">
    <property type="entry name" value="IPT"/>
    <property type="match status" value="1"/>
</dbReference>
<dbReference type="FunFam" id="3.40.1110.10:FF:000008">
    <property type="entry name" value="Phospholipid-transporting ATPase"/>
    <property type="match status" value="1"/>
</dbReference>
<keyword evidence="18" id="KW-0805">Transcription regulation</keyword>
<dbReference type="InterPro" id="IPR032631">
    <property type="entry name" value="P-type_ATPase_N"/>
</dbReference>
<evidence type="ECO:0000256" key="8">
    <source>
        <dbReference type="ARBA" id="ARBA00022490"/>
    </source>
</evidence>
<feature type="transmembrane region" description="Helical" evidence="30">
    <location>
        <begin position="1016"/>
        <end position="1037"/>
    </location>
</feature>
<evidence type="ECO:0000256" key="17">
    <source>
        <dbReference type="ARBA" id="ARBA00022989"/>
    </source>
</evidence>
<dbReference type="InterPro" id="IPR036412">
    <property type="entry name" value="HAD-like_sf"/>
</dbReference>
<feature type="binding site" evidence="27">
    <location>
        <position position="743"/>
    </location>
    <ligand>
        <name>ATP</name>
        <dbReference type="ChEBI" id="CHEBI:30616"/>
    </ligand>
</feature>
<dbReference type="Gene3D" id="3.40.50.1000">
    <property type="entry name" value="HAD superfamily/HAD-like"/>
    <property type="match status" value="1"/>
</dbReference>
<feature type="transmembrane region" description="Helical" evidence="30">
    <location>
        <begin position="395"/>
        <end position="418"/>
    </location>
</feature>
<dbReference type="SUPFAM" id="SSF81660">
    <property type="entry name" value="Metal cation-transporting ATPase, ATP-binding domain N"/>
    <property type="match status" value="1"/>
</dbReference>
<feature type="binding site" evidence="28">
    <location>
        <position position="851"/>
    </location>
    <ligand>
        <name>Mg(2+)</name>
        <dbReference type="ChEBI" id="CHEBI:18420"/>
    </ligand>
</feature>
<feature type="transmembrane region" description="Helical" evidence="30">
    <location>
        <begin position="365"/>
        <end position="389"/>
    </location>
</feature>
<feature type="region of interest" description="Disordered" evidence="29">
    <location>
        <begin position="1747"/>
        <end position="1831"/>
    </location>
</feature>
<name>A0A673YFN5_SALTR</name>
<keyword evidence="14 27" id="KW-0067">ATP-binding</keyword>
<comment type="subcellular location">
    <subcellularLocation>
        <location evidence="4">Cytoplasm</location>
    </subcellularLocation>
    <subcellularLocation>
        <location evidence="3">Golgi apparatus</location>
        <location evidence="3">trans-Golgi network membrane</location>
        <topology evidence="3">Multi-pass membrane protein</topology>
    </subcellularLocation>
    <subcellularLocation>
        <location evidence="2">Nucleus</location>
    </subcellularLocation>
</comment>
<evidence type="ECO:0000256" key="14">
    <source>
        <dbReference type="ARBA" id="ARBA00022840"/>
    </source>
</evidence>
<dbReference type="InterPro" id="IPR018303">
    <property type="entry name" value="ATPase_P-typ_P_site"/>
</dbReference>
<dbReference type="GO" id="GO:0000287">
    <property type="term" value="F:magnesium ion binding"/>
    <property type="evidence" value="ECO:0007669"/>
    <property type="project" value="InterPro"/>
</dbReference>
<evidence type="ECO:0000256" key="10">
    <source>
        <dbReference type="ARBA" id="ARBA00022692"/>
    </source>
</evidence>
<feature type="compositionally biased region" description="Polar residues" evidence="29">
    <location>
        <begin position="1149"/>
        <end position="1159"/>
    </location>
</feature>
<evidence type="ECO:0000256" key="1">
    <source>
        <dbReference type="ARBA" id="ARBA00001946"/>
    </source>
</evidence>
<feature type="binding site" evidence="28">
    <location>
        <position position="458"/>
    </location>
    <ligand>
        <name>Mg(2+)</name>
        <dbReference type="ChEBI" id="CHEBI:18420"/>
    </ligand>
</feature>
<feature type="transmembrane region" description="Helical" evidence="30">
    <location>
        <begin position="1044"/>
        <end position="1064"/>
    </location>
</feature>
<evidence type="ECO:0000256" key="28">
    <source>
        <dbReference type="PIRSR" id="PIRSR606539-3"/>
    </source>
</evidence>
<dbReference type="InterPro" id="IPR037059">
    <property type="entry name" value="RHD_DNA_bind_dom_sf"/>
</dbReference>
<dbReference type="GO" id="GO:0005768">
    <property type="term" value="C:endosome"/>
    <property type="evidence" value="ECO:0007669"/>
    <property type="project" value="TreeGrafter"/>
</dbReference>
<keyword evidence="11 28" id="KW-0479">Metal-binding</keyword>
<dbReference type="Ensembl" id="ENSSTUT00000034919.1">
    <property type="protein sequence ID" value="ENSSTUP00000033421.1"/>
    <property type="gene ID" value="ENSSTUG00000009205.1"/>
</dbReference>
<dbReference type="Proteomes" id="UP000472277">
    <property type="component" value="Chromosome 30"/>
</dbReference>
<dbReference type="SFLD" id="SFLDF00027">
    <property type="entry name" value="p-type_atpase"/>
    <property type="match status" value="1"/>
</dbReference>
<keyword evidence="33" id="KW-1185">Reference proteome</keyword>
<feature type="compositionally biased region" description="Polar residues" evidence="29">
    <location>
        <begin position="1219"/>
        <end position="1233"/>
    </location>
</feature>
<feature type="binding site" evidence="28">
    <location>
        <position position="460"/>
    </location>
    <ligand>
        <name>Mg(2+)</name>
        <dbReference type="ChEBI" id="CHEBI:18420"/>
    </ligand>
</feature>
<feature type="compositionally biased region" description="Polar residues" evidence="29">
    <location>
        <begin position="1805"/>
        <end position="1815"/>
    </location>
</feature>
<evidence type="ECO:0000256" key="21">
    <source>
        <dbReference type="ARBA" id="ARBA00023125"/>
    </source>
</evidence>
<dbReference type="GO" id="GO:0140326">
    <property type="term" value="F:ATPase-coupled intramembrane lipid transporter activity"/>
    <property type="evidence" value="ECO:0007669"/>
    <property type="project" value="UniProtKB-EC"/>
</dbReference>
<dbReference type="SUPFAM" id="SSF81665">
    <property type="entry name" value="Calcium ATPase, transmembrane domain M"/>
    <property type="match status" value="1"/>
</dbReference>
<dbReference type="InterPro" id="IPR032397">
    <property type="entry name" value="RHD_dimer"/>
</dbReference>
<evidence type="ECO:0000256" key="25">
    <source>
        <dbReference type="ARBA" id="ARBA00034036"/>
    </source>
</evidence>
<comment type="cofactor">
    <cofactor evidence="1 28">
        <name>Mg(2+)</name>
        <dbReference type="ChEBI" id="CHEBI:18420"/>
    </cofactor>
</comment>
<dbReference type="GO" id="GO:0007399">
    <property type="term" value="P:nervous system development"/>
    <property type="evidence" value="ECO:0007669"/>
    <property type="project" value="UniProtKB-ARBA"/>
</dbReference>
<comment type="catalytic activity">
    <reaction evidence="25">
        <text>ATP + H2O + phospholipidSide 1 = ADP + phosphate + phospholipidSide 2.</text>
        <dbReference type="EC" id="7.6.2.1"/>
    </reaction>
</comment>
<dbReference type="SFLD" id="SFLDS00003">
    <property type="entry name" value="Haloacid_Dehalogenase"/>
    <property type="match status" value="1"/>
</dbReference>
<dbReference type="FunFam" id="2.60.40.340:FF:000001">
    <property type="entry name" value="Nuclear factor of activated T-cells, cytoplasmic, calcineurin-dependent 2"/>
    <property type="match status" value="1"/>
</dbReference>
<protein>
    <recommendedName>
        <fullName evidence="6">P-type phospholipid transporter</fullName>
        <ecNumber evidence="6">7.6.2.1</ecNumber>
    </recommendedName>
</protein>
<feature type="binding site" evidence="27">
    <location>
        <position position="854"/>
    </location>
    <ligand>
        <name>ATP</name>
        <dbReference type="ChEBI" id="CHEBI:30616"/>
    </ligand>
</feature>
<feature type="domain" description="RHD" evidence="31">
    <location>
        <begin position="1382"/>
        <end position="1564"/>
    </location>
</feature>
<feature type="compositionally biased region" description="Polar residues" evidence="29">
    <location>
        <begin position="1782"/>
        <end position="1791"/>
    </location>
</feature>
<dbReference type="Pfam" id="PF00702">
    <property type="entry name" value="Hydrolase"/>
    <property type="match status" value="1"/>
</dbReference>
<keyword evidence="9" id="KW-0597">Phosphoprotein</keyword>
<dbReference type="InParanoid" id="A0A673YFN5"/>
<evidence type="ECO:0000256" key="23">
    <source>
        <dbReference type="ARBA" id="ARBA00023163"/>
    </source>
</evidence>
<keyword evidence="10 30" id="KW-0812">Transmembrane</keyword>
<dbReference type="InterPro" id="IPR008967">
    <property type="entry name" value="p53-like_TF_DNA-bd_sf"/>
</dbReference>
<evidence type="ECO:0000256" key="18">
    <source>
        <dbReference type="ARBA" id="ARBA00023015"/>
    </source>
</evidence>
<dbReference type="Pfam" id="PF16209">
    <property type="entry name" value="PhoLip_ATPase_N"/>
    <property type="match status" value="1"/>
</dbReference>
<evidence type="ECO:0000256" key="5">
    <source>
        <dbReference type="ARBA" id="ARBA00008109"/>
    </source>
</evidence>
<feature type="binding site" evidence="27">
    <location>
        <position position="831"/>
    </location>
    <ligand>
        <name>ATP</name>
        <dbReference type="ChEBI" id="CHEBI:30616"/>
    </ligand>
</feature>
<dbReference type="FunFam" id="2.60.40.10:FF:000040">
    <property type="entry name" value="Nuclear factor of activated T-cells, cytoplasmic, calcineurin-dependent 2"/>
    <property type="match status" value="1"/>
</dbReference>
<evidence type="ECO:0000256" key="7">
    <source>
        <dbReference type="ARBA" id="ARBA00022448"/>
    </source>
</evidence>
<dbReference type="Pfam" id="PF16179">
    <property type="entry name" value="RHD_dimer"/>
    <property type="match status" value="1"/>
</dbReference>
<feature type="region of interest" description="Disordered" evidence="29">
    <location>
        <begin position="1872"/>
        <end position="1904"/>
    </location>
</feature>
<evidence type="ECO:0000256" key="15">
    <source>
        <dbReference type="ARBA" id="ARBA00022842"/>
    </source>
</evidence>
<gene>
    <name evidence="32" type="primary">ATP9A</name>
</gene>
<dbReference type="InterPro" id="IPR023298">
    <property type="entry name" value="ATPase_P-typ_TM_dom_sf"/>
</dbReference>
<feature type="binding site" evidence="27">
    <location>
        <position position="744"/>
    </location>
    <ligand>
        <name>ATP</name>
        <dbReference type="ChEBI" id="CHEBI:30616"/>
    </ligand>
</feature>
<reference evidence="32" key="2">
    <citation type="submission" date="2025-09" db="UniProtKB">
        <authorList>
            <consortium name="Ensembl"/>
        </authorList>
    </citation>
    <scope>IDENTIFICATION</scope>
</reference>
<dbReference type="InterPro" id="IPR013783">
    <property type="entry name" value="Ig-like_fold"/>
</dbReference>
<dbReference type="GO" id="GO:0005524">
    <property type="term" value="F:ATP binding"/>
    <property type="evidence" value="ECO:0007669"/>
    <property type="project" value="UniProtKB-KW"/>
</dbReference>
<feature type="region of interest" description="Disordered" evidence="29">
    <location>
        <begin position="1196"/>
        <end position="1299"/>
    </location>
</feature>
<dbReference type="GeneTree" id="ENSGT00940000159181"/>
<dbReference type="GO" id="GO:0006890">
    <property type="term" value="P:retrograde vesicle-mediated transport, Golgi to endoplasmic reticulum"/>
    <property type="evidence" value="ECO:0007669"/>
    <property type="project" value="TreeGrafter"/>
</dbReference>
<feature type="binding site" evidence="27">
    <location>
        <position position="663"/>
    </location>
    <ligand>
        <name>ATP</name>
        <dbReference type="ChEBI" id="CHEBI:30616"/>
    </ligand>
</feature>
<dbReference type="PROSITE" id="PS00154">
    <property type="entry name" value="ATPASE_E1_E2"/>
    <property type="match status" value="1"/>
</dbReference>
<dbReference type="Pfam" id="PF00554">
    <property type="entry name" value="RHD_DNA_bind"/>
    <property type="match status" value="1"/>
</dbReference>
<dbReference type="PANTHER" id="PTHR24092">
    <property type="entry name" value="PROBABLE PHOSPHOLIPID-TRANSPORTING ATPASE"/>
    <property type="match status" value="1"/>
</dbReference>
<dbReference type="GO" id="GO:0005886">
    <property type="term" value="C:plasma membrane"/>
    <property type="evidence" value="ECO:0007669"/>
    <property type="project" value="TreeGrafter"/>
</dbReference>
<evidence type="ECO:0000256" key="29">
    <source>
        <dbReference type="SAM" id="MobiDB-lite"/>
    </source>
</evidence>
<feature type="transmembrane region" description="Helical" evidence="30">
    <location>
        <begin position="912"/>
        <end position="932"/>
    </location>
</feature>
<dbReference type="InterPro" id="IPR023299">
    <property type="entry name" value="ATPase_P-typ_cyto_dom_N"/>
</dbReference>
<dbReference type="SUPFAM" id="SSF56784">
    <property type="entry name" value="HAD-like"/>
    <property type="match status" value="1"/>
</dbReference>
<dbReference type="Pfam" id="PF16212">
    <property type="entry name" value="PhoLip_ATPase_C"/>
    <property type="match status" value="1"/>
</dbReference>
<dbReference type="Gene3D" id="3.40.1110.10">
    <property type="entry name" value="Calcium-transporting ATPase, cytoplasmic domain N"/>
    <property type="match status" value="1"/>
</dbReference>
<keyword evidence="8" id="KW-0963">Cytoplasm</keyword>
<keyword evidence="15 28" id="KW-0460">Magnesium</keyword>
<dbReference type="SUPFAM" id="SSF49417">
    <property type="entry name" value="p53-like transcription factors"/>
    <property type="match status" value="1"/>
</dbReference>
<evidence type="ECO:0000256" key="11">
    <source>
        <dbReference type="ARBA" id="ARBA00022723"/>
    </source>
</evidence>
<feature type="transmembrane region" description="Helical" evidence="30">
    <location>
        <begin position="990"/>
        <end position="1010"/>
    </location>
</feature>
<proteinExistence type="inferred from homology"/>
<dbReference type="GO" id="GO:0005634">
    <property type="term" value="C:nucleus"/>
    <property type="evidence" value="ECO:0007669"/>
    <property type="project" value="UniProtKB-SubCell"/>
</dbReference>
<dbReference type="NCBIfam" id="TIGR01652">
    <property type="entry name" value="ATPase-Plipid"/>
    <property type="match status" value="1"/>
</dbReference>
<feature type="binding site" evidence="27">
    <location>
        <position position="610"/>
    </location>
    <ligand>
        <name>ATP</name>
        <dbReference type="ChEBI" id="CHEBI:30616"/>
    </ligand>
</feature>
<evidence type="ECO:0000256" key="13">
    <source>
        <dbReference type="ARBA" id="ARBA00022741"/>
    </source>
</evidence>
<keyword evidence="13 27" id="KW-0547">Nucleotide-binding</keyword>
<dbReference type="Gene3D" id="2.70.150.10">
    <property type="entry name" value="Calcium-transporting ATPase, cytoplasmic transduction domain A"/>
    <property type="match status" value="1"/>
</dbReference>
<feature type="binding site" evidence="27">
    <location>
        <position position="460"/>
    </location>
    <ligand>
        <name>ATP</name>
        <dbReference type="ChEBI" id="CHEBI:30616"/>
    </ligand>
</feature>
<dbReference type="GO" id="GO:0045332">
    <property type="term" value="P:phospholipid translocation"/>
    <property type="evidence" value="ECO:0007669"/>
    <property type="project" value="TreeGrafter"/>
</dbReference>
<dbReference type="InterPro" id="IPR044492">
    <property type="entry name" value="P_typ_ATPase_HD_dom"/>
</dbReference>
<keyword evidence="23" id="KW-0804">Transcription</keyword>
<keyword evidence="20" id="KW-0445">Lipid transport</keyword>
<keyword evidence="21" id="KW-0238">DNA-binding</keyword>
<evidence type="ECO:0000256" key="27">
    <source>
        <dbReference type="PIRSR" id="PIRSR606539-2"/>
    </source>
</evidence>